<keyword evidence="2" id="KW-0802">TPR repeat</keyword>
<accession>A0A1I0NBQ7</accession>
<dbReference type="InterPro" id="IPR019734">
    <property type="entry name" value="TPR_rpt"/>
</dbReference>
<name>A0A1I0NBQ7_9BACT</name>
<reference evidence="4" key="1">
    <citation type="submission" date="2016-10" db="EMBL/GenBank/DDBJ databases">
        <authorList>
            <person name="Varghese N."/>
            <person name="Submissions S."/>
        </authorList>
    </citation>
    <scope>NUCLEOTIDE SEQUENCE [LARGE SCALE GENOMIC DNA]</scope>
    <source>
        <strain evidence="4">DSM 3695</strain>
    </source>
</reference>
<sequence>MHLDELERLYNEQAYTEAITQLEIYLQDHPGAARGWQLLGLSQLENAKATDNRDLATAMYHSAYEAFSQVLLIDPAHVQARVHRAYMGANVLPEKGDETISDCDLLIAGGDEELTTKALLYRFQVWVLKNETDKALADMHRNLQVYESLYADDLPQLNVARFQCYTRIGDVYYHTENRPAALEYYKLAFDCTVFNNRLLSTTWFALDMADYDFAAAMLQVMISAGENTKEDILRLLRHVQQLLTDGVRNAALASAFCKGTTECWQEFYGDDDDEGTLEQISTGKRFIAQYPEEAYFYHYTATAFFNIGSYQEALPWYEKSLAIHAYPFSMVRWYFTTYKVTGQFPESWPELSHPIPYDWYAAGVIFSEIIQLEKDPAVKQASVALKRFLYKKAFDIYHAYWYDNTGDSYAGHPHHFAMCCNNYGIALYEGGFFAEAANVHTIGYNMSPFWEQLESRADAYHSMGKLAEAVADRQMILANFMEVLPLMYYVSIHERMIDDLCTLEKHAEALRLYETILEEYDSFIARDMQELEEYDRDTITYNIDRIKTGRAFIRTDSANDLSERILALENHLVEKPDDSDAYFNLMYLYFDNGQYDHCIGAINNRISIGGITKLPVISQMKIYYFRGKANLKLARYKAAIADLLYTLQIMSSGDAADNAPNYRFGVYAFLAEAYLGEKEYEECLAYAAQCLNIYASNNWAWDTEASSIRYIMALAYEAKEDIATCKKIIDQIVANDPEFRPAAEKKNQLRGGGLFSFFRKKK</sequence>
<evidence type="ECO:0000313" key="3">
    <source>
        <dbReference type="EMBL" id="SEV98494.1"/>
    </source>
</evidence>
<dbReference type="Proteomes" id="UP000199310">
    <property type="component" value="Unassembled WGS sequence"/>
</dbReference>
<dbReference type="SMART" id="SM00028">
    <property type="entry name" value="TPR"/>
    <property type="match status" value="8"/>
</dbReference>
<dbReference type="OrthoDB" id="1391234at2"/>
<dbReference type="PANTHER" id="PTHR45641:SF19">
    <property type="entry name" value="NEPHROCYSTIN-3"/>
    <property type="match status" value="1"/>
</dbReference>
<gene>
    <name evidence="3" type="ORF">SAMN04488122_0071</name>
</gene>
<proteinExistence type="predicted"/>
<dbReference type="AlphaFoldDB" id="A0A1I0NBQ7"/>
<protein>
    <recommendedName>
        <fullName evidence="5">Tetratricopeptide repeat-containing protein</fullName>
    </recommendedName>
</protein>
<evidence type="ECO:0000256" key="1">
    <source>
        <dbReference type="ARBA" id="ARBA00022737"/>
    </source>
</evidence>
<dbReference type="Gene3D" id="1.25.40.10">
    <property type="entry name" value="Tetratricopeptide repeat domain"/>
    <property type="match status" value="3"/>
</dbReference>
<dbReference type="RefSeq" id="WP_089889024.1">
    <property type="nucleotide sequence ID" value="NZ_FOJG01000001.1"/>
</dbReference>
<keyword evidence="4" id="KW-1185">Reference proteome</keyword>
<dbReference type="PANTHER" id="PTHR45641">
    <property type="entry name" value="TETRATRICOPEPTIDE REPEAT PROTEIN (AFU_ORTHOLOGUE AFUA_6G03870)"/>
    <property type="match status" value="1"/>
</dbReference>
<dbReference type="EMBL" id="FOJG01000001">
    <property type="protein sequence ID" value="SEV98494.1"/>
    <property type="molecule type" value="Genomic_DNA"/>
</dbReference>
<dbReference type="InterPro" id="IPR011990">
    <property type="entry name" value="TPR-like_helical_dom_sf"/>
</dbReference>
<dbReference type="SUPFAM" id="SSF48452">
    <property type="entry name" value="TPR-like"/>
    <property type="match status" value="2"/>
</dbReference>
<dbReference type="STRING" id="29529.SAMN04488122_0071"/>
<evidence type="ECO:0000256" key="2">
    <source>
        <dbReference type="ARBA" id="ARBA00022803"/>
    </source>
</evidence>
<evidence type="ECO:0000313" key="4">
    <source>
        <dbReference type="Proteomes" id="UP000199310"/>
    </source>
</evidence>
<evidence type="ECO:0008006" key="5">
    <source>
        <dbReference type="Google" id="ProtNLM"/>
    </source>
</evidence>
<organism evidence="3 4">
    <name type="scientific">Chitinophaga arvensicola</name>
    <dbReference type="NCBI Taxonomy" id="29529"/>
    <lineage>
        <taxon>Bacteria</taxon>
        <taxon>Pseudomonadati</taxon>
        <taxon>Bacteroidota</taxon>
        <taxon>Chitinophagia</taxon>
        <taxon>Chitinophagales</taxon>
        <taxon>Chitinophagaceae</taxon>
        <taxon>Chitinophaga</taxon>
    </lineage>
</organism>
<keyword evidence="1" id="KW-0677">Repeat</keyword>